<protein>
    <submittedName>
        <fullName evidence="1">Uncharacterized protein</fullName>
    </submittedName>
</protein>
<comment type="caution">
    <text evidence="1">The sequence shown here is derived from an EMBL/GenBank/DDBJ whole genome shotgun (WGS) entry which is preliminary data.</text>
</comment>
<dbReference type="RefSeq" id="WP_128488247.1">
    <property type="nucleotide sequence ID" value="NZ_JBHLXB010000007.1"/>
</dbReference>
<organism evidence="1 2">
    <name type="scientific">Falsigemmobacter intermedius</name>
    <dbReference type="NCBI Taxonomy" id="1553448"/>
    <lineage>
        <taxon>Bacteria</taxon>
        <taxon>Pseudomonadati</taxon>
        <taxon>Pseudomonadota</taxon>
        <taxon>Alphaproteobacteria</taxon>
        <taxon>Rhodobacterales</taxon>
        <taxon>Paracoccaceae</taxon>
        <taxon>Falsigemmobacter</taxon>
    </lineage>
</organism>
<dbReference type="EMBL" id="SBLC01000010">
    <property type="protein sequence ID" value="RWY41529.1"/>
    <property type="molecule type" value="Genomic_DNA"/>
</dbReference>
<dbReference type="OrthoDB" id="1550735at2"/>
<reference evidence="1 2" key="1">
    <citation type="journal article" date="2015" name="Int. J. Syst. Evol. Microbiol.">
        <title>Gemmobacter intermedius sp. nov., isolated from a white stork (Ciconia ciconia).</title>
        <authorList>
            <person name="Kampfer P."/>
            <person name="Jerzak L."/>
            <person name="Wilharm G."/>
            <person name="Golke J."/>
            <person name="Busse H.J."/>
            <person name="Glaeser S.P."/>
        </authorList>
    </citation>
    <scope>NUCLEOTIDE SEQUENCE [LARGE SCALE GENOMIC DNA]</scope>
    <source>
        <strain evidence="1 2">119/4</strain>
    </source>
</reference>
<proteinExistence type="predicted"/>
<dbReference type="AlphaFoldDB" id="A0A3S3UHD5"/>
<accession>A0A3S3UHD5</accession>
<sequence>MAFTLAVPETIGFRAAHFKLEAIRHFASGAWGEVVLLLDADVLALSEIRLRLPQSPFLMGYRLDDESRDPQLLRSKALLLNGRDAVCERWWGGEFLLGNPAGFGAISPVIDEIFPRYATHFQRCAHQGDEMVMNAALDLLQGRTPVDPGSLTLEECNPAGVISRWWSVRTTEPGPPLKAALRSSLIHLPADKTLLAQVFDEGDPGTQTAKLLQRRLARKTRALRYLRPLLPVLSAARPRAPRL</sequence>
<evidence type="ECO:0000313" key="2">
    <source>
        <dbReference type="Proteomes" id="UP000287168"/>
    </source>
</evidence>
<gene>
    <name evidence="1" type="ORF">EP867_08780</name>
</gene>
<keyword evidence="2" id="KW-1185">Reference proteome</keyword>
<dbReference type="Proteomes" id="UP000287168">
    <property type="component" value="Unassembled WGS sequence"/>
</dbReference>
<evidence type="ECO:0000313" key="1">
    <source>
        <dbReference type="EMBL" id="RWY41529.1"/>
    </source>
</evidence>
<name>A0A3S3UHD5_9RHOB</name>